<evidence type="ECO:0000256" key="3">
    <source>
        <dbReference type="ARBA" id="ARBA00022801"/>
    </source>
</evidence>
<evidence type="ECO:0000313" key="7">
    <source>
        <dbReference type="EMBL" id="OCC14261.1"/>
    </source>
</evidence>
<evidence type="ECO:0000256" key="2">
    <source>
        <dbReference type="ARBA" id="ARBA00022670"/>
    </source>
</evidence>
<keyword evidence="4" id="KW-0720">Serine protease</keyword>
<dbReference type="PANTHER" id="PTHR43806:SF11">
    <property type="entry name" value="CEREVISIN-RELATED"/>
    <property type="match status" value="1"/>
</dbReference>
<comment type="similarity">
    <text evidence="1 5">Belongs to the peptidase S8 family.</text>
</comment>
<feature type="domain" description="Peptidase S8/S53" evidence="6">
    <location>
        <begin position="2"/>
        <end position="235"/>
    </location>
</feature>
<organism evidence="7 8">
    <name type="scientific">Dissulfuribacter thermophilus</name>
    <dbReference type="NCBI Taxonomy" id="1156395"/>
    <lineage>
        <taxon>Bacteria</taxon>
        <taxon>Pseudomonadati</taxon>
        <taxon>Thermodesulfobacteriota</taxon>
        <taxon>Dissulfuribacteria</taxon>
        <taxon>Dissulfuribacterales</taxon>
        <taxon>Dissulfuribacteraceae</taxon>
        <taxon>Dissulfuribacter</taxon>
    </lineage>
</organism>
<comment type="caution">
    <text evidence="7">The sequence shown here is derived from an EMBL/GenBank/DDBJ whole genome shotgun (WGS) entry which is preliminary data.</text>
</comment>
<dbReference type="SUPFAM" id="SSF52743">
    <property type="entry name" value="Subtilisin-like"/>
    <property type="match status" value="1"/>
</dbReference>
<dbReference type="EMBL" id="MAGO01000015">
    <property type="protein sequence ID" value="OCC14261.1"/>
    <property type="molecule type" value="Genomic_DNA"/>
</dbReference>
<dbReference type="GO" id="GO:0004252">
    <property type="term" value="F:serine-type endopeptidase activity"/>
    <property type="evidence" value="ECO:0007669"/>
    <property type="project" value="InterPro"/>
</dbReference>
<proteinExistence type="inferred from homology"/>
<dbReference type="PANTHER" id="PTHR43806">
    <property type="entry name" value="PEPTIDASE S8"/>
    <property type="match status" value="1"/>
</dbReference>
<dbReference type="InterPro" id="IPR015500">
    <property type="entry name" value="Peptidase_S8_subtilisin-rel"/>
</dbReference>
<protein>
    <submittedName>
        <fullName evidence="7">Protease</fullName>
    </submittedName>
</protein>
<dbReference type="STRING" id="1156395.DBT_2333"/>
<dbReference type="AlphaFoldDB" id="A0A1B9F3B9"/>
<dbReference type="PROSITE" id="PS51892">
    <property type="entry name" value="SUBTILASE"/>
    <property type="match status" value="1"/>
</dbReference>
<keyword evidence="8" id="KW-1185">Reference proteome</keyword>
<gene>
    <name evidence="7" type="ORF">DBT_2333</name>
</gene>
<reference evidence="7 8" key="1">
    <citation type="submission" date="2016-06" db="EMBL/GenBank/DDBJ databases">
        <title>Respiratory ammonification of nitrate coupled to the oxidation of elemental sulfur in deep-sea autotrophic thermophilic bacteria.</title>
        <authorList>
            <person name="Slobodkina G.B."/>
            <person name="Mardanov A.V."/>
            <person name="Ravin N.V."/>
            <person name="Frolova A.A."/>
            <person name="Viryasiv M.B."/>
            <person name="Chernyh N.A."/>
            <person name="Bonch-Osmolovskaya E.A."/>
            <person name="Slobodkin A.I."/>
        </authorList>
    </citation>
    <scope>NUCLEOTIDE SEQUENCE [LARGE SCALE GENOMIC DNA]</scope>
    <source>
        <strain evidence="7 8">S69</strain>
    </source>
</reference>
<dbReference type="InterPro" id="IPR000209">
    <property type="entry name" value="Peptidase_S8/S53_dom"/>
</dbReference>
<dbReference type="InterPro" id="IPR036852">
    <property type="entry name" value="Peptidase_S8/S53_dom_sf"/>
</dbReference>
<dbReference type="Pfam" id="PF00082">
    <property type="entry name" value="Peptidase_S8"/>
    <property type="match status" value="1"/>
</dbReference>
<evidence type="ECO:0000256" key="4">
    <source>
        <dbReference type="ARBA" id="ARBA00022825"/>
    </source>
</evidence>
<evidence type="ECO:0000259" key="6">
    <source>
        <dbReference type="Pfam" id="PF00082"/>
    </source>
</evidence>
<keyword evidence="3" id="KW-0378">Hydrolase</keyword>
<dbReference type="GO" id="GO:0006508">
    <property type="term" value="P:proteolysis"/>
    <property type="evidence" value="ECO:0007669"/>
    <property type="project" value="UniProtKB-KW"/>
</dbReference>
<accession>A0A1B9F3B9</accession>
<evidence type="ECO:0000256" key="1">
    <source>
        <dbReference type="ARBA" id="ARBA00011073"/>
    </source>
</evidence>
<dbReference type="PATRIC" id="fig|1156395.6.peg.2364"/>
<dbReference type="Proteomes" id="UP000093080">
    <property type="component" value="Unassembled WGS sequence"/>
</dbReference>
<keyword evidence="2 7" id="KW-0645">Protease</keyword>
<name>A0A1B9F3B9_9BACT</name>
<dbReference type="PRINTS" id="PR00723">
    <property type="entry name" value="SUBTILISIN"/>
</dbReference>
<dbReference type="InterPro" id="IPR050131">
    <property type="entry name" value="Peptidase_S8_subtilisin-like"/>
</dbReference>
<dbReference type="Gene3D" id="3.40.50.200">
    <property type="entry name" value="Peptidase S8/S53 domain"/>
    <property type="match status" value="1"/>
</dbReference>
<sequence length="388" mass="40601">MDWTHEGLSGNVLYDKGYDFGDNDHDPSDENGHGTLMAGLIAGNCMNSKGFCGVAPNAKIIPFKINRGGEGSFYSSDLAAAIIAAATTEASIINLSLTIDSEVEWVKAAIEYARSRGKIVVAAAGNSGMEVAVPARFSTVIGVGAIDANNHLIQASNRGEGLSLVAPGLDLMSTWLGHSYIGVTGTSPAAAIVSGVIALYMSSYPNDAPENIMARVLESAVDLYNPGFDPQSGFGLVNACSLASKDGSQGNPDVPRVKLGFSGDQGLSYGDRLEVSLSLINVSGGYGDIAIRINGPIDYDGRRTNTYYTWPGIASSEPVLFTQPFGSPVLFTEDIENFVLVGAKEAPLGDGIIPSGLPEGPYEIGVGLVLNGTLYTARKVIWIRPTGL</sequence>
<comment type="caution">
    <text evidence="5">Lacks conserved residue(s) required for the propagation of feature annotation.</text>
</comment>
<evidence type="ECO:0000256" key="5">
    <source>
        <dbReference type="PROSITE-ProRule" id="PRU01240"/>
    </source>
</evidence>
<evidence type="ECO:0000313" key="8">
    <source>
        <dbReference type="Proteomes" id="UP000093080"/>
    </source>
</evidence>